<accession>A0A975GLG0</accession>
<organism evidence="2 3">
    <name type="scientific">Desulfonema magnum</name>
    <dbReference type="NCBI Taxonomy" id="45655"/>
    <lineage>
        <taxon>Bacteria</taxon>
        <taxon>Pseudomonadati</taxon>
        <taxon>Thermodesulfobacteriota</taxon>
        <taxon>Desulfobacteria</taxon>
        <taxon>Desulfobacterales</taxon>
        <taxon>Desulfococcaceae</taxon>
        <taxon>Desulfonema</taxon>
    </lineage>
</organism>
<evidence type="ECO:0000256" key="1">
    <source>
        <dbReference type="SAM" id="Phobius"/>
    </source>
</evidence>
<proteinExistence type="predicted"/>
<reference evidence="2" key="1">
    <citation type="journal article" date="2021" name="Microb. Physiol.">
        <title>Proteogenomic Insights into the Physiology of Marine, Sulfate-Reducing, Filamentous Desulfonema limicola and Desulfonema magnum.</title>
        <authorList>
            <person name="Schnaars V."/>
            <person name="Wohlbrand L."/>
            <person name="Scheve S."/>
            <person name="Hinrichs C."/>
            <person name="Reinhardt R."/>
            <person name="Rabus R."/>
        </authorList>
    </citation>
    <scope>NUCLEOTIDE SEQUENCE</scope>
    <source>
        <strain evidence="2">4be13</strain>
    </source>
</reference>
<dbReference type="AlphaFoldDB" id="A0A975GLG0"/>
<evidence type="ECO:0000313" key="2">
    <source>
        <dbReference type="EMBL" id="QTA85604.1"/>
    </source>
</evidence>
<gene>
    <name evidence="2" type="ORF">dnm_016150</name>
</gene>
<evidence type="ECO:0000313" key="3">
    <source>
        <dbReference type="Proteomes" id="UP000663722"/>
    </source>
</evidence>
<dbReference type="KEGG" id="dmm:dnm_016150"/>
<keyword evidence="3" id="KW-1185">Reference proteome</keyword>
<protein>
    <submittedName>
        <fullName evidence="2">Uncharacterized protein</fullName>
    </submittedName>
</protein>
<name>A0A975GLG0_9BACT</name>
<sequence>MVRRKILHFSYKFSLLSYVLVLLAEFYNFRHWFRSMGKLVKTDGYMNRPKVGQTAVFSNKFDKFP</sequence>
<keyword evidence="1" id="KW-1133">Transmembrane helix</keyword>
<keyword evidence="1" id="KW-0472">Membrane</keyword>
<feature type="transmembrane region" description="Helical" evidence="1">
    <location>
        <begin position="6"/>
        <end position="29"/>
    </location>
</feature>
<dbReference type="Proteomes" id="UP000663722">
    <property type="component" value="Chromosome"/>
</dbReference>
<keyword evidence="1" id="KW-0812">Transmembrane</keyword>
<dbReference type="EMBL" id="CP061800">
    <property type="protein sequence ID" value="QTA85604.1"/>
    <property type="molecule type" value="Genomic_DNA"/>
</dbReference>